<proteinExistence type="predicted"/>
<name>A0A1W1HDX4_9BACT</name>
<reference evidence="1 2" key="1">
    <citation type="submission" date="2017-03" db="EMBL/GenBank/DDBJ databases">
        <authorList>
            <person name="Afonso C.L."/>
            <person name="Miller P.J."/>
            <person name="Scott M.A."/>
            <person name="Spackman E."/>
            <person name="Goraichik I."/>
            <person name="Dimitrov K.M."/>
            <person name="Suarez D.L."/>
            <person name="Swayne D.E."/>
        </authorList>
    </citation>
    <scope>NUCLEOTIDE SEQUENCE [LARGE SCALE GENOMIC DNA]</scope>
    <source>
        <strain evidence="1">PRJEB14757</strain>
    </source>
</reference>
<dbReference type="AlphaFoldDB" id="A0A1W1HDX4"/>
<dbReference type="Proteomes" id="UP000191931">
    <property type="component" value="Unassembled WGS sequence"/>
</dbReference>
<keyword evidence="2" id="KW-1185">Reference proteome</keyword>
<dbReference type="STRING" id="1246637.MTBBW1_2380018"/>
<evidence type="ECO:0000313" key="2">
    <source>
        <dbReference type="Proteomes" id="UP000191931"/>
    </source>
</evidence>
<evidence type="ECO:0000313" key="1">
    <source>
        <dbReference type="EMBL" id="SLM30694.1"/>
    </source>
</evidence>
<accession>A0A1W1HDX4</accession>
<dbReference type="RefSeq" id="WP_080809087.1">
    <property type="nucleotide sequence ID" value="NZ_LT828564.1"/>
</dbReference>
<sequence>MHKTIQRADSTMKKEQIMQKKKMLGKWMIVLAFFLAELFLYTMCRVNYTETGFRISLEKQNQKRLKAYRESLAIEYERLLSPERIAHIARTKLKLKIPEPEQVIYMEM</sequence>
<protein>
    <recommendedName>
        <fullName evidence="3">Cell division protein FtsL</fullName>
    </recommendedName>
</protein>
<gene>
    <name evidence="1" type="ORF">MTBBW1_2380018</name>
</gene>
<dbReference type="EMBL" id="FWEV01000155">
    <property type="protein sequence ID" value="SLM30694.1"/>
    <property type="molecule type" value="Genomic_DNA"/>
</dbReference>
<evidence type="ECO:0008006" key="3">
    <source>
        <dbReference type="Google" id="ProtNLM"/>
    </source>
</evidence>
<organism evidence="1 2">
    <name type="scientific">Desulfamplus magnetovallimortis</name>
    <dbReference type="NCBI Taxonomy" id="1246637"/>
    <lineage>
        <taxon>Bacteria</taxon>
        <taxon>Pseudomonadati</taxon>
        <taxon>Thermodesulfobacteriota</taxon>
        <taxon>Desulfobacteria</taxon>
        <taxon>Desulfobacterales</taxon>
        <taxon>Desulfobacteraceae</taxon>
        <taxon>Desulfamplus</taxon>
    </lineage>
</organism>